<evidence type="ECO:0000313" key="1">
    <source>
        <dbReference type="EMBL" id="KAI4817981.1"/>
    </source>
</evidence>
<keyword evidence="2" id="KW-1185">Reference proteome</keyword>
<sequence length="1219" mass="137117">MTIQTYLKDSKREHPLLGMQHLIECICVGQTEKRYYLCTLCNITLTPQGIIKHVLSFDHIFSYFKAWHPSTLSSKAYFNAYTKDFGSLMLNFAKQTEEIHGTANMDIKQVILEPTKFSSVNFTSYTEASKELESITKENDESSVMKVVNPEKKPEGPIESYKVHCQNCGWSFNFFSKYCKHVSSWKHQEMVNTFVGGGADCYGQQGWVPELGLYCIHNESLKLKQPLIGISLIMTFVCNQVESEPFYMCFACEECFSESSLRQHLHSTQHLVHTLLYQNPWRLTFAWEKEKERGTNERKLKVFDIPYWIFEGLDQLNYVQVMERLSLYHTVLRINVPERETYSKLKQNGIFPQLGSHFLVIYPICTKELPLTKKGYVCLLCERRLFGDECYAHVFSFDHVATFLESFHPGSTDSSTDAETLLDLAKQAGRIHPISCVQVICMERPIWDPCSYSTTLKLLAGRMWTVCQAVLTAPIIPGKKLIPRETLKAVATKQVTDSSQKNGRMMGCCENTTSQKSTDQSETTLKTIPVEDMKQVKKQTKGILSSKKDSSESLIQVTATNRGESGKPGQEPAKNERSSNVNCQQKKQLWQFLKKNTRYPVIGLSGLFELQCDERDPIYLCDCCSLTIPEKDIISHVSGIYHQKLYLMVVYLEKEIYDEILVQNFKSAVETVKYLQEQMNIRSYERPYTSAPSSVQPVDTLAAQHQLGFMKDDYQEVDMEVDEDSEDSCLPVSKGRVHKAEILSNKTFVPFQMAAISQKEWTCKTAPTSCFNETTPKTSMPAKSTAASSISTMGETANGRRATPSISTATTSEPAATTTTSTASISSEMSTTKSATLPKLLENITGAASNITAKTSYKAGTASNKESMVVHEAACKTAPASKKENTFRNSENVSTALFPSQTHPVTSVADIKMAVKCDNTEASVKTAAMKNSVASTADVAPNVQKSKAPKAPKLNRHTNPTTEPSRNSTTPKVGIQKTLLRTRDVHVSSPSTHTAAVLRQNVTYTSPASRQDDCIYIPQNEGLSPVNQSEQIKHQLQTRLVQIPVNIGKHQDYQPPLATGAAGRFTDSPDTCQDTCQETRNTRRDPELEDSSREQQNQPKSSQRAEHVSTHSQELAMFLTGESSHLSTYLKWMQRPDFLDFWDRDLILEEMKREIVEGIAMMLSKQECYYKVDAQCTLLRPGAFEHVKSLSFSEALKLVKDLKLDWQTSFTAQPKGESH</sequence>
<accession>A0ACB9WVI0</accession>
<name>A0ACB9WVI0_CHAAC</name>
<organism evidence="1 2">
    <name type="scientific">Chaenocephalus aceratus</name>
    <name type="common">Blackfin icefish</name>
    <name type="synonym">Chaenichthys aceratus</name>
    <dbReference type="NCBI Taxonomy" id="36190"/>
    <lineage>
        <taxon>Eukaryota</taxon>
        <taxon>Metazoa</taxon>
        <taxon>Chordata</taxon>
        <taxon>Craniata</taxon>
        <taxon>Vertebrata</taxon>
        <taxon>Euteleostomi</taxon>
        <taxon>Actinopterygii</taxon>
        <taxon>Neopterygii</taxon>
        <taxon>Teleostei</taxon>
        <taxon>Neoteleostei</taxon>
        <taxon>Acanthomorphata</taxon>
        <taxon>Eupercaria</taxon>
        <taxon>Perciformes</taxon>
        <taxon>Notothenioidei</taxon>
        <taxon>Channichthyidae</taxon>
        <taxon>Chaenocephalus</taxon>
    </lineage>
</organism>
<proteinExistence type="predicted"/>
<protein>
    <submittedName>
        <fullName evidence="1">Uncharacterized protein</fullName>
    </submittedName>
</protein>
<comment type="caution">
    <text evidence="1">The sequence shown here is derived from an EMBL/GenBank/DDBJ whole genome shotgun (WGS) entry which is preliminary data.</text>
</comment>
<evidence type="ECO:0000313" key="2">
    <source>
        <dbReference type="Proteomes" id="UP001057452"/>
    </source>
</evidence>
<gene>
    <name evidence="1" type="ORF">KUCAC02_011350</name>
</gene>
<reference evidence="1" key="1">
    <citation type="submission" date="2022-05" db="EMBL/GenBank/DDBJ databases">
        <title>Chromosome-level genome of Chaenocephalus aceratus.</title>
        <authorList>
            <person name="Park H."/>
        </authorList>
    </citation>
    <scope>NUCLEOTIDE SEQUENCE</scope>
    <source>
        <strain evidence="1">KU_202001</strain>
    </source>
</reference>
<dbReference type="Proteomes" id="UP001057452">
    <property type="component" value="Chromosome 11"/>
</dbReference>
<dbReference type="EMBL" id="CM043795">
    <property type="protein sequence ID" value="KAI4817981.1"/>
    <property type="molecule type" value="Genomic_DNA"/>
</dbReference>